<keyword evidence="2" id="KW-1185">Reference proteome</keyword>
<dbReference type="WBParaSite" id="PDA_v2.g23560.t1">
    <property type="protein sequence ID" value="PDA_v2.g23560.t1"/>
    <property type="gene ID" value="PDA_v2.g23560"/>
</dbReference>
<organism evidence="2 3">
    <name type="scientific">Panagrolaimus davidi</name>
    <dbReference type="NCBI Taxonomy" id="227884"/>
    <lineage>
        <taxon>Eukaryota</taxon>
        <taxon>Metazoa</taxon>
        <taxon>Ecdysozoa</taxon>
        <taxon>Nematoda</taxon>
        <taxon>Chromadorea</taxon>
        <taxon>Rhabditida</taxon>
        <taxon>Tylenchina</taxon>
        <taxon>Panagrolaimomorpha</taxon>
        <taxon>Panagrolaimoidea</taxon>
        <taxon>Panagrolaimidae</taxon>
        <taxon>Panagrolaimus</taxon>
    </lineage>
</organism>
<dbReference type="Gene3D" id="3.30.710.10">
    <property type="entry name" value="Potassium Channel Kv1.1, Chain A"/>
    <property type="match status" value="1"/>
</dbReference>
<name>A0A914PXK8_9BILA</name>
<dbReference type="PANTHER" id="PTHR45632">
    <property type="entry name" value="LD33804P"/>
    <property type="match status" value="1"/>
</dbReference>
<dbReference type="InterPro" id="IPR011705">
    <property type="entry name" value="BACK"/>
</dbReference>
<reference evidence="3" key="1">
    <citation type="submission" date="2022-11" db="UniProtKB">
        <authorList>
            <consortium name="WormBaseParasite"/>
        </authorList>
    </citation>
    <scope>IDENTIFICATION</scope>
</reference>
<dbReference type="Proteomes" id="UP000887578">
    <property type="component" value="Unplaced"/>
</dbReference>
<dbReference type="CDD" id="cd14733">
    <property type="entry name" value="BACK"/>
    <property type="match status" value="1"/>
</dbReference>
<dbReference type="Pfam" id="PF00651">
    <property type="entry name" value="BTB"/>
    <property type="match status" value="1"/>
</dbReference>
<evidence type="ECO:0000259" key="1">
    <source>
        <dbReference type="PROSITE" id="PS50097"/>
    </source>
</evidence>
<evidence type="ECO:0000313" key="3">
    <source>
        <dbReference type="WBParaSite" id="PDA_v2.g23560.t1"/>
    </source>
</evidence>
<proteinExistence type="predicted"/>
<dbReference type="PROSITE" id="PS50097">
    <property type="entry name" value="BTB"/>
    <property type="match status" value="1"/>
</dbReference>
<dbReference type="InterPro" id="IPR011333">
    <property type="entry name" value="SKP1/BTB/POZ_sf"/>
</dbReference>
<accession>A0A914PXK8</accession>
<dbReference type="Pfam" id="PF07707">
    <property type="entry name" value="BACK"/>
    <property type="match status" value="1"/>
</dbReference>
<sequence>MDILQQIQLQLFEAFKSQSPELFDTVFEIEGKKLYAEKLRLSLISSTFNSMLSDRWISKNNAIPIKNYSFNDFKEFLTFLYSEKCQLSDENILTMIDIAEFYQVNSFKKYCGKYLSKITLNMENIFQLIETSHKYSIVQIKKSIQDFFKKNFETFVKCEEFLKADKSVIKNIVTYNILKPEQIFQAIYEWAENQATVKNESEDEIKAELKEFLPYIQFEKMRLPFIKNYFVQKDFLFSDQELHVILDNAMLDVKVTNTNGQSLFCKINVKNNFDTIKIIKSLKNVPSANISSELIYWKTKCKKPSTPCPLKWRAGVKWYLVYFLDGDIGVQSSIEISHHEYLLAEMTAETDFNFTPKCKIEIE</sequence>
<dbReference type="Gene3D" id="1.25.40.420">
    <property type="match status" value="1"/>
</dbReference>
<dbReference type="AlphaFoldDB" id="A0A914PXK8"/>
<dbReference type="InterPro" id="IPR000210">
    <property type="entry name" value="BTB/POZ_dom"/>
</dbReference>
<feature type="domain" description="BTB" evidence="1">
    <location>
        <begin position="23"/>
        <end position="89"/>
    </location>
</feature>
<evidence type="ECO:0000313" key="2">
    <source>
        <dbReference type="Proteomes" id="UP000887578"/>
    </source>
</evidence>
<dbReference type="SMART" id="SM00225">
    <property type="entry name" value="BTB"/>
    <property type="match status" value="1"/>
</dbReference>
<protein>
    <submittedName>
        <fullName evidence="3">BTB domain-containing protein</fullName>
    </submittedName>
</protein>
<dbReference type="SUPFAM" id="SSF54695">
    <property type="entry name" value="POZ domain"/>
    <property type="match status" value="1"/>
</dbReference>